<dbReference type="NCBIfam" id="TIGR01640">
    <property type="entry name" value="F_box_assoc_1"/>
    <property type="match status" value="1"/>
</dbReference>
<dbReference type="EMBL" id="JARAOO010000003">
    <property type="protein sequence ID" value="KAJ7974573.1"/>
    <property type="molecule type" value="Genomic_DNA"/>
</dbReference>
<proteinExistence type="predicted"/>
<dbReference type="AlphaFoldDB" id="A0AAD7VG96"/>
<gene>
    <name evidence="2" type="ORF">O6P43_004623</name>
</gene>
<name>A0AAD7VG96_QUISA</name>
<dbReference type="PANTHER" id="PTHR31672:SF13">
    <property type="entry name" value="F-BOX PROTEIN CPR30-LIKE"/>
    <property type="match status" value="1"/>
</dbReference>
<sequence length="360" mass="41760">MVESDSLWGILLKLPVKSLVLFKCVSKYWNGLLLSPMFIAKHLKIHKNSISHLLLKRCYHPDDEPFISFLSEEPTEVIKDVYLPFPKQFCVLDLYGPCNGILFLVAKTLNGDHEIALWNPTIKQFKLVLEYNVNDVTFSFLYVGFGFDPKSDDYKVIRIRRRVQLGSHSQFVNPHVPLVELYSLNTDSWSVHYWWAVDVLLAFDFSDEEFKTIPLPEEISDRCWPYNEIRQPSEEAVAVLNGSLALVLGYQVVSPKRPKKKFEIWVMDKNDNTWFNYLSIGPSSKFRYLVGIGKDDKFLFVDYDGWLAEYDSRSERTRELEMFTYKHSNQVIVCMETIVSVKGRVEPLVHANISLSSTGY</sequence>
<dbReference type="Pfam" id="PF07734">
    <property type="entry name" value="FBA_1"/>
    <property type="match status" value="1"/>
</dbReference>
<dbReference type="InterPro" id="IPR006527">
    <property type="entry name" value="F-box-assoc_dom_typ1"/>
</dbReference>
<evidence type="ECO:0000313" key="3">
    <source>
        <dbReference type="Proteomes" id="UP001163823"/>
    </source>
</evidence>
<reference evidence="2" key="1">
    <citation type="journal article" date="2023" name="Science">
        <title>Elucidation of the pathway for biosynthesis of saponin adjuvants from the soapbark tree.</title>
        <authorList>
            <person name="Reed J."/>
            <person name="Orme A."/>
            <person name="El-Demerdash A."/>
            <person name="Owen C."/>
            <person name="Martin L.B.B."/>
            <person name="Misra R.C."/>
            <person name="Kikuchi S."/>
            <person name="Rejzek M."/>
            <person name="Martin A.C."/>
            <person name="Harkess A."/>
            <person name="Leebens-Mack J."/>
            <person name="Louveau T."/>
            <person name="Stephenson M.J."/>
            <person name="Osbourn A."/>
        </authorList>
    </citation>
    <scope>NUCLEOTIDE SEQUENCE</scope>
    <source>
        <strain evidence="2">S10</strain>
    </source>
</reference>
<feature type="domain" description="F-box associated beta-propeller type 1" evidence="1">
    <location>
        <begin position="97"/>
        <end position="192"/>
    </location>
</feature>
<dbReference type="SUPFAM" id="SSF81383">
    <property type="entry name" value="F-box domain"/>
    <property type="match status" value="1"/>
</dbReference>
<accession>A0AAD7VG96</accession>
<organism evidence="2 3">
    <name type="scientific">Quillaja saponaria</name>
    <name type="common">Soap bark tree</name>
    <dbReference type="NCBI Taxonomy" id="32244"/>
    <lineage>
        <taxon>Eukaryota</taxon>
        <taxon>Viridiplantae</taxon>
        <taxon>Streptophyta</taxon>
        <taxon>Embryophyta</taxon>
        <taxon>Tracheophyta</taxon>
        <taxon>Spermatophyta</taxon>
        <taxon>Magnoliopsida</taxon>
        <taxon>eudicotyledons</taxon>
        <taxon>Gunneridae</taxon>
        <taxon>Pentapetalae</taxon>
        <taxon>rosids</taxon>
        <taxon>fabids</taxon>
        <taxon>Fabales</taxon>
        <taxon>Quillajaceae</taxon>
        <taxon>Quillaja</taxon>
    </lineage>
</organism>
<dbReference type="PANTHER" id="PTHR31672">
    <property type="entry name" value="BNACNNG10540D PROTEIN"/>
    <property type="match status" value="1"/>
</dbReference>
<evidence type="ECO:0000259" key="1">
    <source>
        <dbReference type="Pfam" id="PF07734"/>
    </source>
</evidence>
<evidence type="ECO:0000313" key="2">
    <source>
        <dbReference type="EMBL" id="KAJ7974573.1"/>
    </source>
</evidence>
<dbReference type="InterPro" id="IPR017451">
    <property type="entry name" value="F-box-assoc_interact_dom"/>
</dbReference>
<dbReference type="InterPro" id="IPR036047">
    <property type="entry name" value="F-box-like_dom_sf"/>
</dbReference>
<protein>
    <submittedName>
        <fullName evidence="2">F-box protein family</fullName>
    </submittedName>
</protein>
<dbReference type="InterPro" id="IPR050796">
    <property type="entry name" value="SCF_F-box_component"/>
</dbReference>
<dbReference type="Proteomes" id="UP001163823">
    <property type="component" value="Chromosome 3"/>
</dbReference>
<keyword evidence="3" id="KW-1185">Reference proteome</keyword>
<comment type="caution">
    <text evidence="2">The sequence shown here is derived from an EMBL/GenBank/DDBJ whole genome shotgun (WGS) entry which is preliminary data.</text>
</comment>
<dbReference type="KEGG" id="qsa:O6P43_004623"/>